<dbReference type="PANTHER" id="PTHR24217:SF9">
    <property type="entry name" value="SYNAPTOPODIN-2"/>
    <property type="match status" value="1"/>
</dbReference>
<dbReference type="InterPro" id="IPR051976">
    <property type="entry name" value="Synaptopodin_domain"/>
</dbReference>
<gene>
    <name evidence="6" type="ORF">F7725_004465</name>
</gene>
<comment type="subcellular location">
    <subcellularLocation>
        <location evidence="1">Cytoplasm</location>
    </subcellularLocation>
</comment>
<keyword evidence="3" id="KW-0597">Phosphoprotein</keyword>
<evidence type="ECO:0000313" key="6">
    <source>
        <dbReference type="EMBL" id="KAF3837001.1"/>
    </source>
</evidence>
<dbReference type="GO" id="GO:0003779">
    <property type="term" value="F:actin binding"/>
    <property type="evidence" value="ECO:0007669"/>
    <property type="project" value="TreeGrafter"/>
</dbReference>
<reference evidence="6 7" key="1">
    <citation type="submission" date="2020-03" db="EMBL/GenBank/DDBJ databases">
        <title>Dissostichus mawsoni Genome sequencing and assembly.</title>
        <authorList>
            <person name="Park H."/>
        </authorList>
    </citation>
    <scope>NUCLEOTIDE SEQUENCE [LARGE SCALE GENOMIC DNA]</scope>
    <source>
        <strain evidence="6">DM0001</strain>
        <tissue evidence="6">Muscle</tissue>
    </source>
</reference>
<keyword evidence="2" id="KW-0963">Cytoplasm</keyword>
<feature type="region of interest" description="Disordered" evidence="5">
    <location>
        <begin position="1"/>
        <end position="36"/>
    </location>
</feature>
<evidence type="ECO:0000256" key="2">
    <source>
        <dbReference type="ARBA" id="ARBA00022490"/>
    </source>
</evidence>
<sequence length="130" mass="15172">MFKKHRQRAKKYTLVSYGTGEDEPEYSDEEDEDTQETHTVEFTLVAPNGSEIDKHFLTNTQSGKSVLTINWDKGLLEIERNLKNGAEMECLPDTQGKGATMFAQRRLRMDEISAEHDELRRQGYPWKQYR</sequence>
<evidence type="ECO:0000256" key="1">
    <source>
        <dbReference type="ARBA" id="ARBA00004496"/>
    </source>
</evidence>
<dbReference type="Proteomes" id="UP000518266">
    <property type="component" value="Unassembled WGS sequence"/>
</dbReference>
<dbReference type="GO" id="GO:0030018">
    <property type="term" value="C:Z disc"/>
    <property type="evidence" value="ECO:0007669"/>
    <property type="project" value="TreeGrafter"/>
</dbReference>
<keyword evidence="7" id="KW-1185">Reference proteome</keyword>
<evidence type="ECO:0000256" key="3">
    <source>
        <dbReference type="ARBA" id="ARBA00022553"/>
    </source>
</evidence>
<feature type="compositionally biased region" description="Basic residues" evidence="5">
    <location>
        <begin position="1"/>
        <end position="11"/>
    </location>
</feature>
<name>A0A7J5XJ78_DISMA</name>
<evidence type="ECO:0000313" key="7">
    <source>
        <dbReference type="Proteomes" id="UP000518266"/>
    </source>
</evidence>
<dbReference type="OrthoDB" id="6502734at2759"/>
<dbReference type="EMBL" id="JAAKFY010000023">
    <property type="protein sequence ID" value="KAF3837001.1"/>
    <property type="molecule type" value="Genomic_DNA"/>
</dbReference>
<organism evidence="6 7">
    <name type="scientific">Dissostichus mawsoni</name>
    <name type="common">Antarctic cod</name>
    <dbReference type="NCBI Taxonomy" id="36200"/>
    <lineage>
        <taxon>Eukaryota</taxon>
        <taxon>Metazoa</taxon>
        <taxon>Chordata</taxon>
        <taxon>Craniata</taxon>
        <taxon>Vertebrata</taxon>
        <taxon>Euteleostomi</taxon>
        <taxon>Actinopterygii</taxon>
        <taxon>Neopterygii</taxon>
        <taxon>Teleostei</taxon>
        <taxon>Neoteleostei</taxon>
        <taxon>Acanthomorphata</taxon>
        <taxon>Eupercaria</taxon>
        <taxon>Perciformes</taxon>
        <taxon>Notothenioidei</taxon>
        <taxon>Nototheniidae</taxon>
        <taxon>Dissostichus</taxon>
    </lineage>
</organism>
<comment type="caution">
    <text evidence="6">The sequence shown here is derived from an EMBL/GenBank/DDBJ whole genome shotgun (WGS) entry which is preliminary data.</text>
</comment>
<protein>
    <submittedName>
        <fullName evidence="6">Uncharacterized protein</fullName>
    </submittedName>
</protein>
<proteinExistence type="inferred from homology"/>
<dbReference type="GO" id="GO:0032233">
    <property type="term" value="P:positive regulation of actin filament bundle assembly"/>
    <property type="evidence" value="ECO:0007669"/>
    <property type="project" value="TreeGrafter"/>
</dbReference>
<comment type="similarity">
    <text evidence="4">Belongs to the synaptopodin family.</text>
</comment>
<accession>A0A7J5XJ78</accession>
<dbReference type="GO" id="GO:0015629">
    <property type="term" value="C:actin cytoskeleton"/>
    <property type="evidence" value="ECO:0007669"/>
    <property type="project" value="TreeGrafter"/>
</dbReference>
<dbReference type="PANTHER" id="PTHR24217">
    <property type="entry name" value="PUTATIVE-RELATED"/>
    <property type="match status" value="1"/>
</dbReference>
<evidence type="ECO:0000256" key="4">
    <source>
        <dbReference type="ARBA" id="ARBA00038161"/>
    </source>
</evidence>
<feature type="compositionally biased region" description="Acidic residues" evidence="5">
    <location>
        <begin position="20"/>
        <end position="34"/>
    </location>
</feature>
<dbReference type="GO" id="GO:0005634">
    <property type="term" value="C:nucleus"/>
    <property type="evidence" value="ECO:0007669"/>
    <property type="project" value="TreeGrafter"/>
</dbReference>
<evidence type="ECO:0000256" key="5">
    <source>
        <dbReference type="SAM" id="MobiDB-lite"/>
    </source>
</evidence>
<dbReference type="AlphaFoldDB" id="A0A7J5XJ78"/>